<dbReference type="Gene3D" id="1.10.1200.10">
    <property type="entry name" value="ACP-like"/>
    <property type="match status" value="1"/>
</dbReference>
<dbReference type="InterPro" id="IPR016036">
    <property type="entry name" value="Malonyl_transacylase_ACP-bd"/>
</dbReference>
<dbReference type="InterPro" id="IPR049900">
    <property type="entry name" value="PKS_mFAS_DH"/>
</dbReference>
<organism evidence="8 9">
    <name type="scientific">Luedemannella flava</name>
    <dbReference type="NCBI Taxonomy" id="349316"/>
    <lineage>
        <taxon>Bacteria</taxon>
        <taxon>Bacillati</taxon>
        <taxon>Actinomycetota</taxon>
        <taxon>Actinomycetes</taxon>
        <taxon>Micromonosporales</taxon>
        <taxon>Micromonosporaceae</taxon>
        <taxon>Luedemannella</taxon>
    </lineage>
</organism>
<dbReference type="InterPro" id="IPR057326">
    <property type="entry name" value="KR_dom"/>
</dbReference>
<dbReference type="PROSITE" id="PS52004">
    <property type="entry name" value="KS3_2"/>
    <property type="match status" value="1"/>
</dbReference>
<dbReference type="Pfam" id="PF00698">
    <property type="entry name" value="Acyl_transf_1"/>
    <property type="match status" value="1"/>
</dbReference>
<dbReference type="InterPro" id="IPR016035">
    <property type="entry name" value="Acyl_Trfase/lysoPLipase"/>
</dbReference>
<dbReference type="SMART" id="SM00826">
    <property type="entry name" value="PKS_DH"/>
    <property type="match status" value="1"/>
</dbReference>
<feature type="region of interest" description="C-terminal hotdog fold" evidence="5">
    <location>
        <begin position="1601"/>
        <end position="1748"/>
    </location>
</feature>
<dbReference type="InterPro" id="IPR049552">
    <property type="entry name" value="PKS_DH_N"/>
</dbReference>
<feature type="domain" description="PKS/mFAS DH" evidence="7">
    <location>
        <begin position="1464"/>
        <end position="1748"/>
    </location>
</feature>
<dbReference type="InterPro" id="IPR013968">
    <property type="entry name" value="PKS_KR"/>
</dbReference>
<dbReference type="SUPFAM" id="SSF53901">
    <property type="entry name" value="Thiolase-like"/>
    <property type="match status" value="1"/>
</dbReference>
<dbReference type="SMART" id="SM00827">
    <property type="entry name" value="PKS_AT"/>
    <property type="match status" value="1"/>
</dbReference>
<evidence type="ECO:0000259" key="7">
    <source>
        <dbReference type="PROSITE" id="PS52019"/>
    </source>
</evidence>
<dbReference type="SUPFAM" id="SSF52151">
    <property type="entry name" value="FabD/lysophospholipase-like"/>
    <property type="match status" value="1"/>
</dbReference>
<evidence type="ECO:0000313" key="9">
    <source>
        <dbReference type="Proteomes" id="UP001500218"/>
    </source>
</evidence>
<protein>
    <submittedName>
        <fullName evidence="8">Type I polyketide synthase</fullName>
    </submittedName>
</protein>
<keyword evidence="3" id="KW-0808">Transferase</keyword>
<dbReference type="InterPro" id="IPR014030">
    <property type="entry name" value="Ketoacyl_synth_N"/>
</dbReference>
<dbReference type="Pfam" id="PF14765">
    <property type="entry name" value="PS-DH"/>
    <property type="match status" value="1"/>
</dbReference>
<dbReference type="Gene3D" id="3.40.50.720">
    <property type="entry name" value="NAD(P)-binding Rossmann-like Domain"/>
    <property type="match status" value="1"/>
</dbReference>
<evidence type="ECO:0000256" key="5">
    <source>
        <dbReference type="PROSITE-ProRule" id="PRU01363"/>
    </source>
</evidence>
<dbReference type="InterPro" id="IPR049551">
    <property type="entry name" value="PKS_DH_C"/>
</dbReference>
<dbReference type="InterPro" id="IPR020807">
    <property type="entry name" value="PKS_DH"/>
</dbReference>
<dbReference type="SUPFAM" id="SSF51735">
    <property type="entry name" value="NAD(P)-binding Rossmann-fold domains"/>
    <property type="match status" value="1"/>
</dbReference>
<feature type="region of interest" description="N-terminal hotdog fold" evidence="5">
    <location>
        <begin position="1464"/>
        <end position="1589"/>
    </location>
</feature>
<dbReference type="InterPro" id="IPR042104">
    <property type="entry name" value="PKS_dehydratase_sf"/>
</dbReference>
<feature type="domain" description="Ketosynthase family 3 (KS3)" evidence="6">
    <location>
        <begin position="5"/>
        <end position="462"/>
    </location>
</feature>
<dbReference type="PROSITE" id="PS52019">
    <property type="entry name" value="PKS_MFAS_DH"/>
    <property type="match status" value="1"/>
</dbReference>
<dbReference type="InterPro" id="IPR016039">
    <property type="entry name" value="Thiolase-like"/>
</dbReference>
<reference evidence="9" key="1">
    <citation type="journal article" date="2019" name="Int. J. Syst. Evol. Microbiol.">
        <title>The Global Catalogue of Microorganisms (GCM) 10K type strain sequencing project: providing services to taxonomists for standard genome sequencing and annotation.</title>
        <authorList>
            <consortium name="The Broad Institute Genomics Platform"/>
            <consortium name="The Broad Institute Genome Sequencing Center for Infectious Disease"/>
            <person name="Wu L."/>
            <person name="Ma J."/>
        </authorList>
    </citation>
    <scope>NUCLEOTIDE SEQUENCE [LARGE SCALE GENOMIC DNA]</scope>
    <source>
        <strain evidence="9">JCM 13250</strain>
    </source>
</reference>
<evidence type="ECO:0000256" key="2">
    <source>
        <dbReference type="ARBA" id="ARBA00022553"/>
    </source>
</evidence>
<dbReference type="PANTHER" id="PTHR43775">
    <property type="entry name" value="FATTY ACID SYNTHASE"/>
    <property type="match status" value="1"/>
</dbReference>
<dbReference type="CDD" id="cd00833">
    <property type="entry name" value="PKS"/>
    <property type="match status" value="1"/>
</dbReference>
<gene>
    <name evidence="8" type="ORF">GCM10009682_20220</name>
</gene>
<feature type="active site" description="Proton acceptor; for dehydratase activity" evidence="5">
    <location>
        <position position="1496"/>
    </location>
</feature>
<evidence type="ECO:0000256" key="1">
    <source>
        <dbReference type="ARBA" id="ARBA00022450"/>
    </source>
</evidence>
<dbReference type="InterPro" id="IPR050091">
    <property type="entry name" value="PKS_NRPS_Biosynth_Enz"/>
</dbReference>
<dbReference type="InterPro" id="IPR036736">
    <property type="entry name" value="ACP-like_sf"/>
</dbReference>
<keyword evidence="4" id="KW-0012">Acyltransferase</keyword>
<keyword evidence="1" id="KW-0596">Phosphopantetheine</keyword>
<proteinExistence type="predicted"/>
<accession>A0ABP4XYM6</accession>
<keyword evidence="2" id="KW-0597">Phosphoprotein</keyword>
<dbReference type="InterPro" id="IPR014031">
    <property type="entry name" value="Ketoacyl_synth_C"/>
</dbReference>
<dbReference type="Pfam" id="PF00109">
    <property type="entry name" value="ketoacyl-synt"/>
    <property type="match status" value="1"/>
</dbReference>
<evidence type="ECO:0000313" key="8">
    <source>
        <dbReference type="EMBL" id="GAA1798590.1"/>
    </source>
</evidence>
<dbReference type="Gene3D" id="3.40.366.10">
    <property type="entry name" value="Malonyl-Coenzyme A Acyl Carrier Protein, domain 2"/>
    <property type="match status" value="1"/>
</dbReference>
<dbReference type="RefSeq" id="WP_344128723.1">
    <property type="nucleotide sequence ID" value="NZ_BAAALT010000053.1"/>
</dbReference>
<feature type="active site" description="Proton donor; for dehydratase activity" evidence="5">
    <location>
        <position position="1667"/>
    </location>
</feature>
<dbReference type="InterPro" id="IPR014043">
    <property type="entry name" value="Acyl_transferase_dom"/>
</dbReference>
<keyword evidence="9" id="KW-1185">Reference proteome</keyword>
<dbReference type="EMBL" id="BAAALT010000053">
    <property type="protein sequence ID" value="GAA1798590.1"/>
    <property type="molecule type" value="Genomic_DNA"/>
</dbReference>
<dbReference type="InterPro" id="IPR001227">
    <property type="entry name" value="Ac_transferase_dom_sf"/>
</dbReference>
<dbReference type="InterPro" id="IPR036291">
    <property type="entry name" value="NAD(P)-bd_dom_sf"/>
</dbReference>
<dbReference type="Gene3D" id="3.10.129.110">
    <property type="entry name" value="Polyketide synthase dehydratase"/>
    <property type="match status" value="1"/>
</dbReference>
<dbReference type="Pfam" id="PF08659">
    <property type="entry name" value="KR"/>
    <property type="match status" value="1"/>
</dbReference>
<dbReference type="InterPro" id="IPR020841">
    <property type="entry name" value="PKS_Beta-ketoAc_synthase_dom"/>
</dbReference>
<name>A0ABP4XYM6_9ACTN</name>
<evidence type="ECO:0000256" key="3">
    <source>
        <dbReference type="ARBA" id="ARBA00022679"/>
    </source>
</evidence>
<dbReference type="SMART" id="SM00825">
    <property type="entry name" value="PKS_KS"/>
    <property type="match status" value="1"/>
</dbReference>
<dbReference type="Gene3D" id="3.40.47.10">
    <property type="match status" value="1"/>
</dbReference>
<evidence type="ECO:0000259" key="6">
    <source>
        <dbReference type="PROSITE" id="PS52004"/>
    </source>
</evidence>
<sequence length="1945" mass="202754">MTERSEGIAIVGMACRYPDADSPRQLWENVLAGRRAFRRLPDVRMRLADYWDPDPARPDRFYARMAAVIEGYEFDRVGYRIAGSTYRSTDLSHWLALDVAAQALADAGFPMAAGLPRQRTGVVVGNTLTGEFTRANTMRLRWPYVRRTLIAALRGEGWADDKLAGFLDAVETRYKQPFPGIDEDTLAGGLSNTIAGRICNYFDLGGGGYAVDGACSSSLLSVISACRALADGELDVAVAGGVDLSIDPFEMIGFAKTGALATGEMRVYDRNCNGFWPGEGAGMVVLMREADARAQDRRVYASVAGWGISSDGNGGITRPTLGGYQLALDRAYARAGFPIDAVCLFEGHGTGTAVGDENELRALSSRRTASDPPAAIGSIKAMIGHTKAAAGVAGLIKAALAVHERILPPTVGCVDPHPVLTQRNPSLRVLAGAEAWPTGRPVRAGVTAMGFGGINSHVVLAGEALAAEPARVGRARAIAASRQDAEVLLLDADTADELTTKVEQLARFVPALAYAQLTDLAVTLHGELADRPWRAAVVVDSAEAAEAALRHALDCLAGGTRAVLDPRRRVFIGRASEVAPRIGLLFPGQGSGRGTDGGALRRRFPQVEEVYRDAALPMVDPRGADGIATAVAQPRIVAGSLAGLAVLRTLGLSADVAVGHSLGELSALHWAGAMDATTLLRVARIRGETMSEHSSPGAMAGVGLPAERVEGFLLGEPVVVAGFNGPRQTVVAGPVEAIRRVGARVAGTGEAWAMLPVSHAFHSPLVAPSADRLAARLRAADVAFAPLTRRVVSTVTGADLDGDTDVVALLRRQITMPVRFAQALTAAAAQVDLLIEVGPGRVLTRMVPDVTGVPALAMETDSASLADLLAVVAATYVLGAPVRLGALVDGRVSRPLRVGAEFRFFASPCESVEPVADVVATATAGTATPAAPGPMAADPDTDLLGHLRQLVAERAELPYESVREDSRLLDDLHLSSITVGHIVDEAARQVGLAGLQAPTNFATATLRELADAMALLAETARSGGGTDTAAVAVAGAADWVRAFTVDLVEAAPPPAVTVAADPDDTWQVLTPQHPLAEPLAGALRRAGLGPGQLACFPDGGTADDLLPELAAAQPAAAAGPGRFVLVQHDAGAAALARTLRLEAPHVRTTVLRVPPPAGLDGPTLDALVRAAVAEVAATTGFTEAHYDRAGRRRVPTLRALPAPGGGSSPVSAFTEGDVLLVTGGGKGITAECALGLAEGTGVAVAVLGRSSPDADHELMANLTRMRERGLRVHYVRADVTDPAAVRAAVAEVRDVLGPVTAVLHGAARNEPAALTNIDEAAVRGALAPKVDGLDAVLAAVDQRELRILITFGSVIGRFGLRGEAHYAVANDWLAARTRAYADEHPGCRCLCVEWSVWSGVGMGERLAVVESLLRQGIVPVTPDRGVGMLRALLADPPPQPVVVVTGRTGDMETIRFERPDLPLLRFLERTLVHYPGVELVTEVDLAADTDPYLADHELDNTTLFPAVLGLEAMAQVALGCLDPTGPTRVAFENVEFARPIVVPKGGRTTIRIAATVTAPDRVAVAIRSAETGYAADHFTATVSTPAPVDAEPDPAPPSAGLPPVPLDPLTELYDGVLFQGKLFQRLLRYRRAAARDIDADLAVVDRAGWFSPFLPGDLLLGDPGVRDALLHGNQVCVPGATLLPVGVGRIEPAGDRLEGEAEVAYTATELEQRGDTYVYDVTVRARTGEVIERWHGLRLRAVRSGTGRQAWPAPLLGPHLERGVGARTGPAVAVTVEPDAGADRRAATALAIGRALGAPTTVAYRPDGRPEVTGHQVSAAHCAGLTLAVAGRGTRAVSCDLELVRGTDPAEILGAVAVPGGTAALVDAIAGATGESPSSAGTRVWCAVECLRKAGVAAGPLVLATAAADGWVLLRSGDLLVSTFVTTVRDIAQPVVFAILAQEEG</sequence>
<dbReference type="SMART" id="SM00822">
    <property type="entry name" value="PKS_KR"/>
    <property type="match status" value="1"/>
</dbReference>
<comment type="caution">
    <text evidence="8">The sequence shown here is derived from an EMBL/GenBank/DDBJ whole genome shotgun (WGS) entry which is preliminary data.</text>
</comment>
<dbReference type="SUPFAM" id="SSF55048">
    <property type="entry name" value="Probable ACP-binding domain of malonyl-CoA ACP transacylase"/>
    <property type="match status" value="1"/>
</dbReference>
<dbReference type="PANTHER" id="PTHR43775:SF51">
    <property type="entry name" value="INACTIVE PHENOLPHTHIOCEROL SYNTHESIS POLYKETIDE SYNTHASE TYPE I PKS1-RELATED"/>
    <property type="match status" value="1"/>
</dbReference>
<dbReference type="Pfam" id="PF21089">
    <property type="entry name" value="PKS_DH_N"/>
    <property type="match status" value="1"/>
</dbReference>
<dbReference type="Proteomes" id="UP001500218">
    <property type="component" value="Unassembled WGS sequence"/>
</dbReference>
<dbReference type="Pfam" id="PF02801">
    <property type="entry name" value="Ketoacyl-synt_C"/>
    <property type="match status" value="1"/>
</dbReference>
<evidence type="ECO:0000256" key="4">
    <source>
        <dbReference type="ARBA" id="ARBA00023315"/>
    </source>
</evidence>